<dbReference type="EMBL" id="JARKIE010000037">
    <property type="protein sequence ID" value="KAJ7695637.1"/>
    <property type="molecule type" value="Genomic_DNA"/>
</dbReference>
<organism evidence="1 2">
    <name type="scientific">Mycena rosella</name>
    <name type="common">Pink bonnet</name>
    <name type="synonym">Agaricus rosellus</name>
    <dbReference type="NCBI Taxonomy" id="1033263"/>
    <lineage>
        <taxon>Eukaryota</taxon>
        <taxon>Fungi</taxon>
        <taxon>Dikarya</taxon>
        <taxon>Basidiomycota</taxon>
        <taxon>Agaricomycotina</taxon>
        <taxon>Agaricomycetes</taxon>
        <taxon>Agaricomycetidae</taxon>
        <taxon>Agaricales</taxon>
        <taxon>Marasmiineae</taxon>
        <taxon>Mycenaceae</taxon>
        <taxon>Mycena</taxon>
    </lineage>
</organism>
<dbReference type="Gene3D" id="3.30.70.100">
    <property type="match status" value="2"/>
</dbReference>
<comment type="caution">
    <text evidence="1">The sequence shown here is derived from an EMBL/GenBank/DDBJ whole genome shotgun (WGS) entry which is preliminary data.</text>
</comment>
<protein>
    <recommendedName>
        <fullName evidence="3">ABM domain-containing protein</fullName>
    </recommendedName>
</protein>
<keyword evidence="2" id="KW-1185">Reference proteome</keyword>
<gene>
    <name evidence="1" type="ORF">B0H17DRAFT_1198422</name>
</gene>
<reference evidence="1" key="1">
    <citation type="submission" date="2023-03" db="EMBL/GenBank/DDBJ databases">
        <title>Massive genome expansion in bonnet fungi (Mycena s.s.) driven by repeated elements and novel gene families across ecological guilds.</title>
        <authorList>
            <consortium name="Lawrence Berkeley National Laboratory"/>
            <person name="Harder C.B."/>
            <person name="Miyauchi S."/>
            <person name="Viragh M."/>
            <person name="Kuo A."/>
            <person name="Thoen E."/>
            <person name="Andreopoulos B."/>
            <person name="Lu D."/>
            <person name="Skrede I."/>
            <person name="Drula E."/>
            <person name="Henrissat B."/>
            <person name="Morin E."/>
            <person name="Kohler A."/>
            <person name="Barry K."/>
            <person name="LaButti K."/>
            <person name="Morin E."/>
            <person name="Salamov A."/>
            <person name="Lipzen A."/>
            <person name="Mereny Z."/>
            <person name="Hegedus B."/>
            <person name="Baldrian P."/>
            <person name="Stursova M."/>
            <person name="Weitz H."/>
            <person name="Taylor A."/>
            <person name="Grigoriev I.V."/>
            <person name="Nagy L.G."/>
            <person name="Martin F."/>
            <person name="Kauserud H."/>
        </authorList>
    </citation>
    <scope>NUCLEOTIDE SEQUENCE</scope>
    <source>
        <strain evidence="1">CBHHK067</strain>
    </source>
</reference>
<sequence>MPTVQTVSFPASDAFLEALSNDPDKIKDPLTGLLGAKGHISSFYGLQVEDKKIVYFVSVWESLEARQAFTKDPSYAELIEKIKPAAAAPLERHHIDVKGDAKTAFVSPVTELVVFTLKPEGTPEKVVPLFEELAKGLDAAVGARPPCMWGQSIDDKTKFLVHVGWDTVAAHWEAVKEGTDLNKTVGKLGALADFSLGHSRLKQG</sequence>
<evidence type="ECO:0000313" key="2">
    <source>
        <dbReference type="Proteomes" id="UP001221757"/>
    </source>
</evidence>
<dbReference type="SUPFAM" id="SSF54909">
    <property type="entry name" value="Dimeric alpha+beta barrel"/>
    <property type="match status" value="1"/>
</dbReference>
<evidence type="ECO:0000313" key="1">
    <source>
        <dbReference type="EMBL" id="KAJ7695637.1"/>
    </source>
</evidence>
<dbReference type="Proteomes" id="UP001221757">
    <property type="component" value="Unassembled WGS sequence"/>
</dbReference>
<dbReference type="InterPro" id="IPR011008">
    <property type="entry name" value="Dimeric_a/b-barrel"/>
</dbReference>
<evidence type="ECO:0008006" key="3">
    <source>
        <dbReference type="Google" id="ProtNLM"/>
    </source>
</evidence>
<dbReference type="AlphaFoldDB" id="A0AAD7GN47"/>
<proteinExistence type="predicted"/>
<accession>A0AAD7GN47</accession>
<name>A0AAD7GN47_MYCRO</name>